<organism evidence="2 3">
    <name type="scientific">Moniliophthora roreri</name>
    <name type="common">Frosty pod rot fungus</name>
    <name type="synonym">Monilia roreri</name>
    <dbReference type="NCBI Taxonomy" id="221103"/>
    <lineage>
        <taxon>Eukaryota</taxon>
        <taxon>Fungi</taxon>
        <taxon>Dikarya</taxon>
        <taxon>Basidiomycota</taxon>
        <taxon>Agaricomycotina</taxon>
        <taxon>Agaricomycetes</taxon>
        <taxon>Agaricomycetidae</taxon>
        <taxon>Agaricales</taxon>
        <taxon>Marasmiineae</taxon>
        <taxon>Marasmiaceae</taxon>
        <taxon>Moniliophthora</taxon>
    </lineage>
</organism>
<dbReference type="AlphaFoldDB" id="A0A0W0EVX6"/>
<dbReference type="EMBL" id="LATX01002502">
    <property type="protein sequence ID" value="KTB28149.1"/>
    <property type="molecule type" value="Genomic_DNA"/>
</dbReference>
<evidence type="ECO:0000256" key="1">
    <source>
        <dbReference type="SAM" id="MobiDB-lite"/>
    </source>
</evidence>
<gene>
    <name evidence="2" type="ORF">WG66_19289</name>
</gene>
<feature type="region of interest" description="Disordered" evidence="1">
    <location>
        <begin position="261"/>
        <end position="282"/>
    </location>
</feature>
<protein>
    <submittedName>
        <fullName evidence="2">Uncharacterized protein</fullName>
    </submittedName>
</protein>
<evidence type="ECO:0000313" key="3">
    <source>
        <dbReference type="Proteomes" id="UP000054988"/>
    </source>
</evidence>
<evidence type="ECO:0000313" key="2">
    <source>
        <dbReference type="EMBL" id="KTB28149.1"/>
    </source>
</evidence>
<dbReference type="Proteomes" id="UP000054988">
    <property type="component" value="Unassembled WGS sequence"/>
</dbReference>
<comment type="caution">
    <text evidence="2">The sequence shown here is derived from an EMBL/GenBank/DDBJ whole genome shotgun (WGS) entry which is preliminary data.</text>
</comment>
<reference evidence="2 3" key="1">
    <citation type="submission" date="2015-12" db="EMBL/GenBank/DDBJ databases">
        <title>Draft genome sequence of Moniliophthora roreri, the causal agent of frosty pod rot of cacao.</title>
        <authorList>
            <person name="Aime M.C."/>
            <person name="Diaz-Valderrama J.R."/>
            <person name="Kijpornyongpan T."/>
            <person name="Phillips-Mora W."/>
        </authorList>
    </citation>
    <scope>NUCLEOTIDE SEQUENCE [LARGE SCALE GENOMIC DNA]</scope>
    <source>
        <strain evidence="2 3">MCA 2952</strain>
    </source>
</reference>
<sequence>MSFTNTSHIVITGENTFNHVQGNQVNGTTNAGTVNFNASQERTKYNQFREVIHGDMIMLKEIHTKEITNREWGHKYGKVTGKHRVRRTMYIVKVYPDRQSKFTAIMYEGEDADCIWEKEFEKFSHTRSPLVAQLFGINRSEIPMLIFHDELIPCAHFFNEKSIWMKIYINYLRRNMGCWTENLWMSTASGVLFSGPDSPSAPGIRSDAVKSIVVPATVDMLKDDTCFRFFINFGSRSTSSNSRRPPIQGFRPSQLEFSDASLSPQPLAESTGSPPDEHHRQASVRHRLLTIDGGCYEVANRGSFKLDLTREKGVHFDAVYSHKKFRRGWLSQSCRVFDAIEVAERKEDFFIINPPRLMIQSTRRCAASPILCKDEYPVKETPPTPIYLFLHPLPMSISELVSWMDGHFYFWSFGRTGQSRMSEEECERWGLPVLTLFTSSSVWLYSWPAHVYTALRDWQMARGFDPATFDWARHMSYPEFEILSDLGQFKEVRKVQEESKASSSWWEAFAGSGISAFGI</sequence>
<name>A0A0W0EVX6_MONRR</name>
<feature type="compositionally biased region" description="Polar residues" evidence="1">
    <location>
        <begin position="261"/>
        <end position="273"/>
    </location>
</feature>
<proteinExistence type="predicted"/>
<accession>A0A0W0EVX6</accession>